<evidence type="ECO:0000256" key="4">
    <source>
        <dbReference type="ARBA" id="ARBA00022989"/>
    </source>
</evidence>
<feature type="transmembrane region" description="Helical" evidence="6">
    <location>
        <begin position="119"/>
        <end position="141"/>
    </location>
</feature>
<dbReference type="InterPro" id="IPR020846">
    <property type="entry name" value="MFS_dom"/>
</dbReference>
<dbReference type="Pfam" id="PF07690">
    <property type="entry name" value="MFS_1"/>
    <property type="match status" value="1"/>
</dbReference>
<feature type="transmembrane region" description="Helical" evidence="6">
    <location>
        <begin position="402"/>
        <end position="424"/>
    </location>
</feature>
<keyword evidence="4 6" id="KW-1133">Transmembrane helix</keyword>
<comment type="subcellular location">
    <subcellularLocation>
        <location evidence="1">Membrane</location>
        <topology evidence="1">Multi-pass membrane protein</topology>
    </subcellularLocation>
</comment>
<dbReference type="InterPro" id="IPR036259">
    <property type="entry name" value="MFS_trans_sf"/>
</dbReference>
<feature type="transmembrane region" description="Helical" evidence="6">
    <location>
        <begin position="27"/>
        <end position="53"/>
    </location>
</feature>
<evidence type="ECO:0000256" key="5">
    <source>
        <dbReference type="ARBA" id="ARBA00023136"/>
    </source>
</evidence>
<keyword evidence="9" id="KW-1185">Reference proteome</keyword>
<dbReference type="VEuPathDB" id="VectorBase:GPAI031989"/>
<evidence type="ECO:0000313" key="8">
    <source>
        <dbReference type="EnsemblMetazoa" id="GPAI031989-PA"/>
    </source>
</evidence>
<feature type="transmembrane region" description="Helical" evidence="6">
    <location>
        <begin position="352"/>
        <end position="369"/>
    </location>
</feature>
<proteinExistence type="predicted"/>
<reference evidence="9" key="1">
    <citation type="submission" date="2014-03" db="EMBL/GenBank/DDBJ databases">
        <authorList>
            <person name="Aksoy S."/>
            <person name="Warren W."/>
            <person name="Wilson R.K."/>
        </authorList>
    </citation>
    <scope>NUCLEOTIDE SEQUENCE [LARGE SCALE GENOMIC DNA]</scope>
    <source>
        <strain evidence="9">IAEA</strain>
    </source>
</reference>
<dbReference type="EnsemblMetazoa" id="GPAI031989-RA">
    <property type="protein sequence ID" value="GPAI031989-PA"/>
    <property type="gene ID" value="GPAI031989"/>
</dbReference>
<dbReference type="SUPFAM" id="SSF103473">
    <property type="entry name" value="MFS general substrate transporter"/>
    <property type="match status" value="1"/>
</dbReference>
<feature type="transmembrane region" description="Helical" evidence="6">
    <location>
        <begin position="65"/>
        <end position="87"/>
    </location>
</feature>
<evidence type="ECO:0000259" key="7">
    <source>
        <dbReference type="PROSITE" id="PS50850"/>
    </source>
</evidence>
<protein>
    <recommendedName>
        <fullName evidence="7">Major facilitator superfamily (MFS) profile domain-containing protein</fullName>
    </recommendedName>
</protein>
<sequence>MVIADYGEGFENYMDIMNETGFGFAQVWALLASGFLVMAVTAELMGMAIIAPASRCDLKTDQIKITTLNCSAFIGVIVSSYFWAVLADTYGRRWVLLLSTSISTCLSLTSALMPTFPLFIVMRFCVGLFIAGPSFAAVTYLAEFCTFDHRHIIIVYMAMFQGFAMVYCPAMATLFIHQKWTYDLGFIVYKPWRLLMLLNSLPGLIGIVLLIGLPESPEILLCTQRKQKCIKVVKWIYRVNKRKEMDWNIEPEELSCPGYRIVDKQNCVELMNQGRPLFKKPYVVPFLSSCVVMSGLFFLCNGLGIWFTDLRNRRIDKDLELYTICGNMGRFKKFYSEVDRCQVTLQSFRDSMLLGATYLIMFTGVALLLRSVSAKIIVVALLILCFPLGAVLPWITHETATSVVFIIFLAIPNCLIALVSGIVIEFTSVDLRGKALCLCILIGRSGMVTGTFLVGYAMDANCELTYTLFGLYPLVCSVVTVLLPGRWKCFRLIANQPKLRARSSSVMSTWSMQHRSQIYNAMLKK</sequence>
<feature type="domain" description="Major facilitator superfamily (MFS) profile" evidence="7">
    <location>
        <begin position="27"/>
        <end position="488"/>
    </location>
</feature>
<dbReference type="GO" id="GO:0016020">
    <property type="term" value="C:membrane"/>
    <property type="evidence" value="ECO:0007669"/>
    <property type="project" value="UniProtKB-SubCell"/>
</dbReference>
<keyword evidence="5 6" id="KW-0472">Membrane</keyword>
<dbReference type="InterPro" id="IPR011701">
    <property type="entry name" value="MFS"/>
</dbReference>
<feature type="transmembrane region" description="Helical" evidence="6">
    <location>
        <begin position="376"/>
        <end position="396"/>
    </location>
</feature>
<dbReference type="PANTHER" id="PTHR23511">
    <property type="entry name" value="SYNAPTIC VESICLE GLYCOPROTEIN 2"/>
    <property type="match status" value="1"/>
</dbReference>
<feature type="transmembrane region" description="Helical" evidence="6">
    <location>
        <begin position="94"/>
        <end position="113"/>
    </location>
</feature>
<name>A0A1B0A1X0_GLOPL</name>
<evidence type="ECO:0000256" key="2">
    <source>
        <dbReference type="ARBA" id="ARBA00022448"/>
    </source>
</evidence>
<keyword evidence="3 6" id="KW-0812">Transmembrane</keyword>
<dbReference type="Proteomes" id="UP000092445">
    <property type="component" value="Unassembled WGS sequence"/>
</dbReference>
<feature type="transmembrane region" description="Helical" evidence="6">
    <location>
        <begin position="196"/>
        <end position="213"/>
    </location>
</feature>
<dbReference type="Gene3D" id="1.20.1250.20">
    <property type="entry name" value="MFS general substrate transporter like domains"/>
    <property type="match status" value="1"/>
</dbReference>
<reference evidence="8" key="2">
    <citation type="submission" date="2020-05" db="UniProtKB">
        <authorList>
            <consortium name="EnsemblMetazoa"/>
        </authorList>
    </citation>
    <scope>IDENTIFICATION</scope>
    <source>
        <strain evidence="8">IAEA</strain>
    </source>
</reference>
<dbReference type="AlphaFoldDB" id="A0A1B0A1X0"/>
<dbReference type="PANTHER" id="PTHR23511:SF37">
    <property type="entry name" value="MAJOR FACILITATOR SUPERFAMILY (MFS) PROFILE DOMAIN-CONTAINING PROTEIN-RELATED"/>
    <property type="match status" value="1"/>
</dbReference>
<dbReference type="PROSITE" id="PS50850">
    <property type="entry name" value="MFS"/>
    <property type="match status" value="1"/>
</dbReference>
<feature type="transmembrane region" description="Helical" evidence="6">
    <location>
        <begin position="436"/>
        <end position="458"/>
    </location>
</feature>
<evidence type="ECO:0000313" key="9">
    <source>
        <dbReference type="Proteomes" id="UP000092445"/>
    </source>
</evidence>
<keyword evidence="2" id="KW-0813">Transport</keyword>
<evidence type="ECO:0000256" key="3">
    <source>
        <dbReference type="ARBA" id="ARBA00022692"/>
    </source>
</evidence>
<feature type="transmembrane region" description="Helical" evidence="6">
    <location>
        <begin position="464"/>
        <end position="483"/>
    </location>
</feature>
<evidence type="ECO:0000256" key="6">
    <source>
        <dbReference type="SAM" id="Phobius"/>
    </source>
</evidence>
<organism evidence="8 9">
    <name type="scientific">Glossina pallidipes</name>
    <name type="common">Tsetse fly</name>
    <dbReference type="NCBI Taxonomy" id="7398"/>
    <lineage>
        <taxon>Eukaryota</taxon>
        <taxon>Metazoa</taxon>
        <taxon>Ecdysozoa</taxon>
        <taxon>Arthropoda</taxon>
        <taxon>Hexapoda</taxon>
        <taxon>Insecta</taxon>
        <taxon>Pterygota</taxon>
        <taxon>Neoptera</taxon>
        <taxon>Endopterygota</taxon>
        <taxon>Diptera</taxon>
        <taxon>Brachycera</taxon>
        <taxon>Muscomorpha</taxon>
        <taxon>Hippoboscoidea</taxon>
        <taxon>Glossinidae</taxon>
        <taxon>Glossina</taxon>
    </lineage>
</organism>
<dbReference type="STRING" id="7398.A0A1B0A1X0"/>
<evidence type="ECO:0000256" key="1">
    <source>
        <dbReference type="ARBA" id="ARBA00004141"/>
    </source>
</evidence>
<feature type="transmembrane region" description="Helical" evidence="6">
    <location>
        <begin position="282"/>
        <end position="307"/>
    </location>
</feature>
<feature type="transmembrane region" description="Helical" evidence="6">
    <location>
        <begin position="153"/>
        <end position="176"/>
    </location>
</feature>
<accession>A0A1B0A1X0</accession>
<dbReference type="GO" id="GO:0022857">
    <property type="term" value="F:transmembrane transporter activity"/>
    <property type="evidence" value="ECO:0007669"/>
    <property type="project" value="InterPro"/>
</dbReference>